<evidence type="ECO:0000313" key="9">
    <source>
        <dbReference type="Proteomes" id="UP001268683"/>
    </source>
</evidence>
<keyword evidence="6 7" id="KW-0961">Cell wall biogenesis/degradation</keyword>
<evidence type="ECO:0000256" key="7">
    <source>
        <dbReference type="HAMAP-Rule" id="MF_00258"/>
    </source>
</evidence>
<comment type="pathway">
    <text evidence="7">Cell wall biogenesis; peptidoglycan biosynthesis.</text>
</comment>
<evidence type="ECO:0000256" key="1">
    <source>
        <dbReference type="ARBA" id="ARBA00001602"/>
    </source>
</evidence>
<dbReference type="NCBIfam" id="TIGR00067">
    <property type="entry name" value="glut_race"/>
    <property type="match status" value="1"/>
</dbReference>
<keyword evidence="3 7" id="KW-0133">Cell shape</keyword>
<evidence type="ECO:0000256" key="5">
    <source>
        <dbReference type="ARBA" id="ARBA00023235"/>
    </source>
</evidence>
<dbReference type="HAMAP" id="MF_00258">
    <property type="entry name" value="Glu_racemase"/>
    <property type="match status" value="1"/>
</dbReference>
<dbReference type="GO" id="GO:0071555">
    <property type="term" value="P:cell wall organization"/>
    <property type="evidence" value="ECO:0007669"/>
    <property type="project" value="UniProtKB-KW"/>
</dbReference>
<comment type="similarity">
    <text evidence="7">Belongs to the aspartate/glutamate racemases family.</text>
</comment>
<feature type="active site" description="Proton donor/acceptor" evidence="7">
    <location>
        <position position="69"/>
    </location>
</feature>
<dbReference type="KEGG" id="tmk:QGN29_13895"/>
<dbReference type="GO" id="GO:0008881">
    <property type="term" value="F:glutamate racemase activity"/>
    <property type="evidence" value="ECO:0007669"/>
    <property type="project" value="UniProtKB-UniRule"/>
</dbReference>
<gene>
    <name evidence="7 8" type="primary">murI</name>
    <name evidence="8" type="ORF">QGN29_13895</name>
</gene>
<feature type="binding site" evidence="7">
    <location>
        <begin position="6"/>
        <end position="7"/>
    </location>
    <ligand>
        <name>substrate</name>
    </ligand>
</feature>
<dbReference type="SUPFAM" id="SSF53681">
    <property type="entry name" value="Aspartate/glutamate racemase"/>
    <property type="match status" value="2"/>
</dbReference>
<keyword evidence="9" id="KW-1185">Reference proteome</keyword>
<evidence type="ECO:0000256" key="6">
    <source>
        <dbReference type="ARBA" id="ARBA00023316"/>
    </source>
</evidence>
<dbReference type="RefSeq" id="WP_310798476.1">
    <property type="nucleotide sequence ID" value="NZ_CP123872.1"/>
</dbReference>
<feature type="binding site" evidence="7">
    <location>
        <begin position="199"/>
        <end position="200"/>
    </location>
    <ligand>
        <name>substrate</name>
    </ligand>
</feature>
<comment type="function">
    <text evidence="7">Provides the (R)-glutamate required for cell wall biosynthesis.</text>
</comment>
<organism evidence="8 9">
    <name type="scientific">Temperatibacter marinus</name>
    <dbReference type="NCBI Taxonomy" id="1456591"/>
    <lineage>
        <taxon>Bacteria</taxon>
        <taxon>Pseudomonadati</taxon>
        <taxon>Pseudomonadota</taxon>
        <taxon>Alphaproteobacteria</taxon>
        <taxon>Kordiimonadales</taxon>
        <taxon>Temperatibacteraceae</taxon>
        <taxon>Temperatibacter</taxon>
    </lineage>
</organism>
<dbReference type="Gene3D" id="3.40.50.1860">
    <property type="match status" value="2"/>
</dbReference>
<dbReference type="EMBL" id="CP123872">
    <property type="protein sequence ID" value="WND02640.1"/>
    <property type="molecule type" value="Genomic_DNA"/>
</dbReference>
<comment type="catalytic activity">
    <reaction evidence="1 7">
        <text>L-glutamate = D-glutamate</text>
        <dbReference type="Rhea" id="RHEA:12813"/>
        <dbReference type="ChEBI" id="CHEBI:29985"/>
        <dbReference type="ChEBI" id="CHEBI:29986"/>
        <dbReference type="EC" id="5.1.1.3"/>
    </reaction>
</comment>
<dbReference type="AlphaFoldDB" id="A0AA52EDE0"/>
<dbReference type="PROSITE" id="PS00924">
    <property type="entry name" value="ASP_GLU_RACEMASE_2"/>
    <property type="match status" value="1"/>
</dbReference>
<dbReference type="InterPro" id="IPR001920">
    <property type="entry name" value="Asp/Glu_race"/>
</dbReference>
<dbReference type="GO" id="GO:0009252">
    <property type="term" value="P:peptidoglycan biosynthetic process"/>
    <property type="evidence" value="ECO:0007669"/>
    <property type="project" value="UniProtKB-UniRule"/>
</dbReference>
<dbReference type="InterPro" id="IPR004391">
    <property type="entry name" value="Glu_race"/>
</dbReference>
<dbReference type="PANTHER" id="PTHR21198:SF2">
    <property type="entry name" value="GLUTAMATE RACEMASE"/>
    <property type="match status" value="1"/>
</dbReference>
<proteinExistence type="inferred from homology"/>
<dbReference type="InterPro" id="IPR033134">
    <property type="entry name" value="Asp/Glu_racemase_AS_2"/>
</dbReference>
<feature type="binding site" evidence="7">
    <location>
        <begin position="38"/>
        <end position="39"/>
    </location>
    <ligand>
        <name>substrate</name>
    </ligand>
</feature>
<dbReference type="InterPro" id="IPR015942">
    <property type="entry name" value="Asp/Glu/hydantoin_racemase"/>
</dbReference>
<evidence type="ECO:0000313" key="8">
    <source>
        <dbReference type="EMBL" id="WND02640.1"/>
    </source>
</evidence>
<accession>A0AA52EDE0</accession>
<dbReference type="GO" id="GO:0008360">
    <property type="term" value="P:regulation of cell shape"/>
    <property type="evidence" value="ECO:0007669"/>
    <property type="project" value="UniProtKB-KW"/>
</dbReference>
<feature type="active site" description="Proton donor/acceptor" evidence="7">
    <location>
        <position position="198"/>
    </location>
</feature>
<dbReference type="Pfam" id="PF01177">
    <property type="entry name" value="Asp_Glu_race"/>
    <property type="match status" value="1"/>
</dbReference>
<evidence type="ECO:0000256" key="3">
    <source>
        <dbReference type="ARBA" id="ARBA00022960"/>
    </source>
</evidence>
<keyword evidence="4 7" id="KW-0573">Peptidoglycan synthesis</keyword>
<dbReference type="PANTHER" id="PTHR21198">
    <property type="entry name" value="GLUTAMATE RACEMASE"/>
    <property type="match status" value="1"/>
</dbReference>
<sequence length="277" mass="30260">MIGVFDSGSGGLTILNALRKNFPSQDFIYLGDHARAPYGHRSNERIVNYTAQACDFLMGKGCDLVILACNTAAAIGGRTLQQNWLPLNYPDNRVLGVLVPMVEAVTGVPWHHETPQEDGPKKHIGLFATKKTVESGSYHREVMKRAPDITLTQHACPGLVDAIEGGAGLKPLTGLIGGYVEEMREMAGCTPDAVVLGCTHFPLVEDCFRLFLGEDIPIYSQPTIVSESLANYLERHSKFRQPGSGKVDLFTTGLEGKRETLAKFLPDDLTTFKSIKL</sequence>
<reference evidence="8" key="1">
    <citation type="submission" date="2023-04" db="EMBL/GenBank/DDBJ databases">
        <title>Complete genome sequence of Temperatibacter marinus.</title>
        <authorList>
            <person name="Rong J.-C."/>
            <person name="Yi M.-L."/>
            <person name="Zhao Q."/>
        </authorList>
    </citation>
    <scope>NUCLEOTIDE SEQUENCE</scope>
    <source>
        <strain evidence="8">NBRC 110045</strain>
    </source>
</reference>
<protein>
    <recommendedName>
        <fullName evidence="2 7">Glutamate racemase</fullName>
        <ecNumber evidence="2 7">5.1.1.3</ecNumber>
    </recommendedName>
</protein>
<evidence type="ECO:0000256" key="2">
    <source>
        <dbReference type="ARBA" id="ARBA00013090"/>
    </source>
</evidence>
<keyword evidence="5 7" id="KW-0413">Isomerase</keyword>
<dbReference type="Proteomes" id="UP001268683">
    <property type="component" value="Chromosome"/>
</dbReference>
<feature type="binding site" evidence="7">
    <location>
        <begin position="70"/>
        <end position="71"/>
    </location>
    <ligand>
        <name>substrate</name>
    </ligand>
</feature>
<name>A0AA52EDE0_9PROT</name>
<evidence type="ECO:0000256" key="4">
    <source>
        <dbReference type="ARBA" id="ARBA00022984"/>
    </source>
</evidence>
<dbReference type="EC" id="5.1.1.3" evidence="2 7"/>